<dbReference type="PANTHER" id="PTHR36101">
    <property type="entry name" value="ATP SYNTHASE PROTEIN 8"/>
    <property type="match status" value="1"/>
</dbReference>
<evidence type="ECO:0000256" key="3">
    <source>
        <dbReference type="ARBA" id="ARBA00011291"/>
    </source>
</evidence>
<evidence type="ECO:0000256" key="12">
    <source>
        <dbReference type="ARBA" id="ARBA00023136"/>
    </source>
</evidence>
<reference evidence="16" key="1">
    <citation type="submission" date="2018-05" db="EMBL/GenBank/DDBJ databases">
        <title>The complete mitochondrial genome of the lichenized fungus Arthonia cupressina.</title>
        <authorList>
            <person name="Nadiadi A.Y."/>
            <person name="Bailey D.W."/>
            <person name="Pogoda C.S."/>
            <person name="Keepers K.G."/>
            <person name="Tripp E.A."/>
            <person name="Lendemer J.C."/>
            <person name="Kane N.C."/>
        </authorList>
    </citation>
    <scope>NUCLEOTIDE SEQUENCE</scope>
</reference>
<evidence type="ECO:0000256" key="11">
    <source>
        <dbReference type="ARBA" id="ARBA00023128"/>
    </source>
</evidence>
<evidence type="ECO:0000256" key="1">
    <source>
        <dbReference type="ARBA" id="ARBA00004304"/>
    </source>
</evidence>
<comment type="subcellular location">
    <subcellularLocation>
        <location evidence="15">Mitochondrion inner membrane</location>
        <topology evidence="15">Single-pass membrane protein</topology>
    </subcellularLocation>
    <subcellularLocation>
        <location evidence="1">Mitochondrion membrane</location>
        <topology evidence="1">Single-pass membrane protein</topology>
    </subcellularLocation>
</comment>
<protein>
    <recommendedName>
        <fullName evidence="4 15">ATP synthase protein 8</fullName>
    </recommendedName>
</protein>
<keyword evidence="6 15" id="KW-0138">CF(0)</keyword>
<proteinExistence type="inferred from homology"/>
<comment type="similarity">
    <text evidence="2 15">Belongs to the ATPase protein 8 family.</text>
</comment>
<evidence type="ECO:0000256" key="4">
    <source>
        <dbReference type="ARBA" id="ARBA00019651"/>
    </source>
</evidence>
<dbReference type="GO" id="GO:0046933">
    <property type="term" value="F:proton-transporting ATP synthase activity, rotational mechanism"/>
    <property type="evidence" value="ECO:0007669"/>
    <property type="project" value="TreeGrafter"/>
</dbReference>
<evidence type="ECO:0000313" key="16">
    <source>
        <dbReference type="EMBL" id="QCS25145.1"/>
    </source>
</evidence>
<dbReference type="AlphaFoldDB" id="A0A4P8VVI3"/>
<evidence type="ECO:0000256" key="7">
    <source>
        <dbReference type="ARBA" id="ARBA00022692"/>
    </source>
</evidence>
<evidence type="ECO:0000256" key="6">
    <source>
        <dbReference type="ARBA" id="ARBA00022547"/>
    </source>
</evidence>
<dbReference type="InterPro" id="IPR009230">
    <property type="entry name" value="ATP_synth_su8_fun"/>
</dbReference>
<dbReference type="Pfam" id="PF05933">
    <property type="entry name" value="Fun_ATP-synt_8"/>
    <property type="match status" value="1"/>
</dbReference>
<comment type="function">
    <text evidence="14 15">Mitochondrial membrane ATP synthase (F(1)F(0) ATP synthase or Complex V) produces ATP from ADP in the presence of a proton gradient across the membrane which is generated by electron transport complexes of the respiratory chain. F-type ATPases consist of two structural domains, F(1) - containing the extramembraneous catalytic core and F(0) - containing the membrane proton channel, linked together by a central stalk and a peripheral stalk. During catalysis, ATP synthesis in the catalytic domain of F(1) is coupled via a rotary mechanism of the central stalk subunits to proton translocation. Part of the complex F(0) domain. Minor subunit located with subunit a in the membrane.</text>
</comment>
<sequence>MPQLVPFYFVNQASLVFIILFITIYMFTKYFLPNNLSLYVTRNFINQL</sequence>
<geneLocation type="mitochondrion" evidence="16"/>
<keyword evidence="7 15" id="KW-0812">Transmembrane</keyword>
<accession>A0A4P8VVI3</accession>
<evidence type="ECO:0000256" key="9">
    <source>
        <dbReference type="ARBA" id="ARBA00022989"/>
    </source>
</evidence>
<dbReference type="GO" id="GO:0005743">
    <property type="term" value="C:mitochondrial inner membrane"/>
    <property type="evidence" value="ECO:0007669"/>
    <property type="project" value="UniProtKB-SubCell"/>
</dbReference>
<evidence type="ECO:0000256" key="10">
    <source>
        <dbReference type="ARBA" id="ARBA00023065"/>
    </source>
</evidence>
<name>A0A4P8VVI3_9PEZI</name>
<evidence type="ECO:0000256" key="2">
    <source>
        <dbReference type="ARBA" id="ARBA00008892"/>
    </source>
</evidence>
<gene>
    <name evidence="16" type="primary">atp8</name>
</gene>
<feature type="transmembrane region" description="Helical" evidence="15">
    <location>
        <begin position="6"/>
        <end position="27"/>
    </location>
</feature>
<dbReference type="PANTHER" id="PTHR36101:SF1">
    <property type="entry name" value="ATP SYNTHASE PROTEIN 8"/>
    <property type="match status" value="1"/>
</dbReference>
<keyword evidence="12 15" id="KW-0472">Membrane</keyword>
<evidence type="ECO:0000256" key="13">
    <source>
        <dbReference type="ARBA" id="ARBA00023310"/>
    </source>
</evidence>
<evidence type="ECO:0000256" key="8">
    <source>
        <dbReference type="ARBA" id="ARBA00022781"/>
    </source>
</evidence>
<dbReference type="EMBL" id="MH308710">
    <property type="protein sequence ID" value="QCS25145.1"/>
    <property type="molecule type" value="Genomic_DNA"/>
</dbReference>
<evidence type="ECO:0000256" key="15">
    <source>
        <dbReference type="RuleBase" id="RU368038"/>
    </source>
</evidence>
<keyword evidence="8 15" id="KW-0375">Hydrogen ion transport</keyword>
<keyword evidence="5 15" id="KW-0813">Transport</keyword>
<dbReference type="GO" id="GO:0045259">
    <property type="term" value="C:proton-transporting ATP synthase complex"/>
    <property type="evidence" value="ECO:0007669"/>
    <property type="project" value="UniProtKB-KW"/>
</dbReference>
<evidence type="ECO:0000256" key="14">
    <source>
        <dbReference type="ARBA" id="ARBA00024864"/>
    </source>
</evidence>
<keyword evidence="9 15" id="KW-1133">Transmembrane helix</keyword>
<organism evidence="16">
    <name type="scientific">Arthonia cupressina</name>
    <dbReference type="NCBI Taxonomy" id="2563722"/>
    <lineage>
        <taxon>Eukaryota</taxon>
        <taxon>Fungi</taxon>
        <taxon>Dikarya</taxon>
        <taxon>Ascomycota</taxon>
        <taxon>Pezizomycotina</taxon>
        <taxon>Arthoniomycetes</taxon>
        <taxon>Arthoniales</taxon>
        <taxon>Arthoniaceae</taxon>
        <taxon>Arthonia</taxon>
    </lineage>
</organism>
<keyword evidence="13 15" id="KW-0066">ATP synthesis</keyword>
<keyword evidence="11 15" id="KW-0496">Mitochondrion</keyword>
<keyword evidence="10 15" id="KW-0406">Ion transport</keyword>
<comment type="subunit">
    <text evidence="3 15">F-type ATPases have 2 components, CF(1) - the catalytic core - and CF(0) - the membrane proton channel.</text>
</comment>
<evidence type="ECO:0000256" key="5">
    <source>
        <dbReference type="ARBA" id="ARBA00022448"/>
    </source>
</evidence>